<feature type="transmembrane region" description="Helical" evidence="2">
    <location>
        <begin position="21"/>
        <end position="40"/>
    </location>
</feature>
<keyword evidence="2" id="KW-1133">Transmembrane helix</keyword>
<feature type="region of interest" description="Disordered" evidence="1">
    <location>
        <begin position="74"/>
        <end position="140"/>
    </location>
</feature>
<accession>A0ABY6AAA0</accession>
<evidence type="ECO:0000313" key="3">
    <source>
        <dbReference type="EMBL" id="UXD87500.1"/>
    </source>
</evidence>
<keyword evidence="2" id="KW-0812">Transmembrane</keyword>
<sequence>MQKYVMPQRAQAPVKGAVEQYLAALPRVSVMLFSVAAMFFSTLSSVAHADISDAEVTIDVIDEQATPDVIYHEIRLPQPASSRARQNAGAGSDSGAQMNRNPGEAARERAQEAAAERRQQRELDGHPGNRPDMPPGQNKD</sequence>
<organism evidence="3 4">
    <name type="scientific">Thalassolituus hydrocarboniclasticus</name>
    <dbReference type="NCBI Taxonomy" id="2742796"/>
    <lineage>
        <taxon>Bacteria</taxon>
        <taxon>Pseudomonadati</taxon>
        <taxon>Pseudomonadota</taxon>
        <taxon>Gammaproteobacteria</taxon>
        <taxon>Oceanospirillales</taxon>
        <taxon>Oceanospirillaceae</taxon>
        <taxon>Thalassolituus</taxon>
    </lineage>
</organism>
<keyword evidence="2" id="KW-0472">Membrane</keyword>
<name>A0ABY6AAA0_9GAMM</name>
<evidence type="ECO:0000256" key="2">
    <source>
        <dbReference type="SAM" id="Phobius"/>
    </source>
</evidence>
<feature type="compositionally biased region" description="Basic and acidic residues" evidence="1">
    <location>
        <begin position="105"/>
        <end position="129"/>
    </location>
</feature>
<dbReference type="EMBL" id="CP054475">
    <property type="protein sequence ID" value="UXD87500.1"/>
    <property type="molecule type" value="Genomic_DNA"/>
</dbReference>
<keyword evidence="4" id="KW-1185">Reference proteome</keyword>
<dbReference type="RefSeq" id="WP_260999410.1">
    <property type="nucleotide sequence ID" value="NZ_CP054475.1"/>
</dbReference>
<gene>
    <name evidence="3" type="ORF">HUF19_08650</name>
</gene>
<evidence type="ECO:0000313" key="4">
    <source>
        <dbReference type="Proteomes" id="UP001065322"/>
    </source>
</evidence>
<protein>
    <submittedName>
        <fullName evidence="3">Uncharacterized protein</fullName>
    </submittedName>
</protein>
<dbReference type="Proteomes" id="UP001065322">
    <property type="component" value="Chromosome"/>
</dbReference>
<evidence type="ECO:0000256" key="1">
    <source>
        <dbReference type="SAM" id="MobiDB-lite"/>
    </source>
</evidence>
<proteinExistence type="predicted"/>
<reference evidence="4" key="1">
    <citation type="submission" date="2020-06" db="EMBL/GenBank/DDBJ databases">
        <title>Thalassolituus marinus alknpb1M-1, a hydrocarbon-degrading bacterium isolated from the deep-sea overlying water using an in-situ strategy from the South China Sea basin.</title>
        <authorList>
            <person name="Dong C."/>
            <person name="Chen Y."/>
            <person name="Shao Z."/>
        </authorList>
    </citation>
    <scope>NUCLEOTIDE SEQUENCE [LARGE SCALE GENOMIC DNA]</scope>
    <source>
        <strain evidence="4">alknpb1M-1</strain>
    </source>
</reference>